<sequence>MANTYLGFDPELDLATSLHLTHGAFCSLGSLASRFSLALLLVQKKMERISFWPTGVGFPPNGPGIIDDISSSRRLNSSSGYYPACVNPQDLHLPSGPHQLSCVNHHSIAAHDGPCSCLGNCNVPDTGRAQRTPSGLDINLASCLHIDNPSCGGTHDTLDKGFSAGFSFGYDVARSHCWEAFLTALDTTSSLSAGDGPPQQPSEGLGQILRDMIDLDAVSDNDVESRAPEAVETDLAISDNNFDNENEAPPTPNRGGYHDEYGGMVYIDLTKESVEDEGSRTFTMGGKAGDGKNCRLGNDIRLEA</sequence>
<gene>
    <name evidence="1" type="ORF">NM208_g9435</name>
</gene>
<reference evidence="1" key="1">
    <citation type="submission" date="2022-08" db="EMBL/GenBank/DDBJ databases">
        <title>Genome Sequence of Fusarium decemcellulare.</title>
        <authorList>
            <person name="Buettner E."/>
        </authorList>
    </citation>
    <scope>NUCLEOTIDE SEQUENCE</scope>
    <source>
        <strain evidence="1">Babe19</strain>
    </source>
</reference>
<dbReference type="EMBL" id="JANRMS010001200">
    <property type="protein sequence ID" value="KAJ3530184.1"/>
    <property type="molecule type" value="Genomic_DNA"/>
</dbReference>
<name>A0ACC1S1K0_9HYPO</name>
<protein>
    <submittedName>
        <fullName evidence="1">Uncharacterized protein</fullName>
    </submittedName>
</protein>
<accession>A0ACC1S1K0</accession>
<dbReference type="Proteomes" id="UP001148629">
    <property type="component" value="Unassembled WGS sequence"/>
</dbReference>
<evidence type="ECO:0000313" key="1">
    <source>
        <dbReference type="EMBL" id="KAJ3530184.1"/>
    </source>
</evidence>
<proteinExistence type="predicted"/>
<comment type="caution">
    <text evidence="1">The sequence shown here is derived from an EMBL/GenBank/DDBJ whole genome shotgun (WGS) entry which is preliminary data.</text>
</comment>
<evidence type="ECO:0000313" key="2">
    <source>
        <dbReference type="Proteomes" id="UP001148629"/>
    </source>
</evidence>
<organism evidence="1 2">
    <name type="scientific">Fusarium decemcellulare</name>
    <dbReference type="NCBI Taxonomy" id="57161"/>
    <lineage>
        <taxon>Eukaryota</taxon>
        <taxon>Fungi</taxon>
        <taxon>Dikarya</taxon>
        <taxon>Ascomycota</taxon>
        <taxon>Pezizomycotina</taxon>
        <taxon>Sordariomycetes</taxon>
        <taxon>Hypocreomycetidae</taxon>
        <taxon>Hypocreales</taxon>
        <taxon>Nectriaceae</taxon>
        <taxon>Fusarium</taxon>
        <taxon>Fusarium decemcellulare species complex</taxon>
    </lineage>
</organism>
<keyword evidence="2" id="KW-1185">Reference proteome</keyword>